<evidence type="ECO:0000313" key="4">
    <source>
        <dbReference type="EMBL" id="MCU9593340.1"/>
    </source>
</evidence>
<dbReference type="EMBL" id="JAOUSE010000004">
    <property type="protein sequence ID" value="MCU9593340.1"/>
    <property type="molecule type" value="Genomic_DNA"/>
</dbReference>
<gene>
    <name evidence="4" type="ORF">OEV82_02570</name>
</gene>
<dbReference type="RefSeq" id="WP_263060905.1">
    <property type="nucleotide sequence ID" value="NZ_JAOUSE010000004.1"/>
</dbReference>
<dbReference type="PANTHER" id="PTHR33744:SF1">
    <property type="entry name" value="DNA-BINDING TRANSCRIPTIONAL ACTIVATOR ADER"/>
    <property type="match status" value="1"/>
</dbReference>
<dbReference type="PANTHER" id="PTHR33744">
    <property type="entry name" value="CARBOHYDRATE DIACID REGULATOR"/>
    <property type="match status" value="1"/>
</dbReference>
<name>A0ABT2WCE5_9BACI</name>
<feature type="domain" description="CdaR GGDEF-like" evidence="3">
    <location>
        <begin position="177"/>
        <end position="302"/>
    </location>
</feature>
<feature type="domain" description="PucR C-terminal helix-turn-helix" evidence="2">
    <location>
        <begin position="356"/>
        <end position="414"/>
    </location>
</feature>
<dbReference type="InterPro" id="IPR042070">
    <property type="entry name" value="PucR_C-HTH_sf"/>
</dbReference>
<dbReference type="InterPro" id="IPR041522">
    <property type="entry name" value="CdaR_GGDEF"/>
</dbReference>
<evidence type="ECO:0000313" key="5">
    <source>
        <dbReference type="Proteomes" id="UP001208656"/>
    </source>
</evidence>
<dbReference type="InterPro" id="IPR025736">
    <property type="entry name" value="PucR_C-HTH_dom"/>
</dbReference>
<dbReference type="Proteomes" id="UP001208656">
    <property type="component" value="Unassembled WGS sequence"/>
</dbReference>
<evidence type="ECO:0000259" key="2">
    <source>
        <dbReference type="Pfam" id="PF13556"/>
    </source>
</evidence>
<dbReference type="Gene3D" id="1.10.10.2840">
    <property type="entry name" value="PucR C-terminal helix-turn-helix domain"/>
    <property type="match status" value="1"/>
</dbReference>
<comment type="similarity">
    <text evidence="1">Belongs to the CdaR family.</text>
</comment>
<comment type="caution">
    <text evidence="4">The sequence shown here is derived from an EMBL/GenBank/DDBJ whole genome shotgun (WGS) entry which is preliminary data.</text>
</comment>
<dbReference type="Pfam" id="PF17853">
    <property type="entry name" value="GGDEF_2"/>
    <property type="match status" value="1"/>
</dbReference>
<protein>
    <submittedName>
        <fullName evidence="4">Helix-turn-helix domain-containing protein</fullName>
    </submittedName>
</protein>
<dbReference type="InterPro" id="IPR051448">
    <property type="entry name" value="CdaR-like_regulators"/>
</dbReference>
<sequence>MSHTSRKQRLYEALNSEIYKYPEKLADFLAEVLDCPITIEDANHHLISYSKHNENIDEARLSTIIQRKVPNKVIDGLWKKGIMKKLLESDKPVIIPAIPSVGLGNRVTVSIRENDEILGFIWAHIEEKTIRNDDLELFIEASKFAKKYFLYVRNKTGKSKKQYRDFFWQLLLGDFKEENKIHELAKQFDMNLSGKLSIVIIDFEKVESVTDLVKKHAFYLVETLSKVNIVGRFFDQHQLILLVQLKKENDTKSAIHEYIQTFIDRLCNRLQIDHVIGSSGLIYDTPSSLHYSYKQANKVLELKRKFPNELENVYLYQDLGIYQFLDDLYRIRMKENYRNEVIEKLKEYDEENNTDLLNSLRVYLKNDSNINLAAKKIHVHSNTMNYRLKRIAEICEIDLNDSSLKTNLYLDLLIHKVYH</sequence>
<reference evidence="4 5" key="1">
    <citation type="submission" date="2022-10" db="EMBL/GenBank/DDBJ databases">
        <title>Description of Fervidibacillus gen. nov. in the family Fervidibacillaceae fam. nov. with two species, Fervidibacillus albus sp. nov., and Fervidibacillus halotolerans sp. nov., isolated from tidal flat sediments.</title>
        <authorList>
            <person name="Kwon K.K."/>
            <person name="Yang S.-H."/>
        </authorList>
    </citation>
    <scope>NUCLEOTIDE SEQUENCE [LARGE SCALE GENOMIC DNA]</scope>
    <source>
        <strain evidence="4 5">DSM 23332</strain>
    </source>
</reference>
<evidence type="ECO:0000259" key="3">
    <source>
        <dbReference type="Pfam" id="PF17853"/>
    </source>
</evidence>
<accession>A0ABT2WCE5</accession>
<organism evidence="4 5">
    <name type="scientific">Pallidibacillus thermolactis</name>
    <dbReference type="NCBI Taxonomy" id="251051"/>
    <lineage>
        <taxon>Bacteria</taxon>
        <taxon>Bacillati</taxon>
        <taxon>Bacillota</taxon>
        <taxon>Bacilli</taxon>
        <taxon>Bacillales</taxon>
        <taxon>Bacillaceae</taxon>
        <taxon>Pallidibacillus</taxon>
    </lineage>
</organism>
<evidence type="ECO:0000256" key="1">
    <source>
        <dbReference type="ARBA" id="ARBA00006754"/>
    </source>
</evidence>
<proteinExistence type="inferred from homology"/>
<dbReference type="Pfam" id="PF13556">
    <property type="entry name" value="HTH_30"/>
    <property type="match status" value="1"/>
</dbReference>
<keyword evidence="5" id="KW-1185">Reference proteome</keyword>